<gene>
    <name evidence="2" type="ORF">WKW77_17255</name>
</gene>
<evidence type="ECO:0000259" key="1">
    <source>
        <dbReference type="Pfam" id="PF13614"/>
    </source>
</evidence>
<reference evidence="2 3" key="1">
    <citation type="submission" date="2024-03" db="EMBL/GenBank/DDBJ databases">
        <title>Novel species of the genus Variovorax.</title>
        <authorList>
            <person name="Liu Q."/>
            <person name="Xin Y.-H."/>
        </authorList>
    </citation>
    <scope>NUCLEOTIDE SEQUENCE [LARGE SCALE GENOMIC DNA]</scope>
    <source>
        <strain evidence="2 3">KACC 18899</strain>
    </source>
</reference>
<name>A0ABU8VI50_9BURK</name>
<dbReference type="InterPro" id="IPR027417">
    <property type="entry name" value="P-loop_NTPase"/>
</dbReference>
<dbReference type="Gene3D" id="3.40.50.300">
    <property type="entry name" value="P-loop containing nucleotide triphosphate hydrolases"/>
    <property type="match status" value="1"/>
</dbReference>
<dbReference type="InterPro" id="IPR050678">
    <property type="entry name" value="DNA_Partitioning_ATPase"/>
</dbReference>
<dbReference type="SUPFAM" id="SSF52540">
    <property type="entry name" value="P-loop containing nucleoside triphosphate hydrolases"/>
    <property type="match status" value="1"/>
</dbReference>
<evidence type="ECO:0000313" key="2">
    <source>
        <dbReference type="EMBL" id="MEJ8812837.1"/>
    </source>
</evidence>
<comment type="caution">
    <text evidence="2">The sequence shown here is derived from an EMBL/GenBank/DDBJ whole genome shotgun (WGS) entry which is preliminary data.</text>
</comment>
<dbReference type="CDD" id="cd02042">
    <property type="entry name" value="ParAB_family"/>
    <property type="match status" value="1"/>
</dbReference>
<sequence length="404" mass="44552">MKTSTMADIKLQAQRASEMVGAVRAKMLAPSAQKNSPVFIQKEVAERCGLEPGQFSYRMKNSDLPPLPQGNLDPKSRRREFSLAETRTWVKEFRRNRLRPAGAEAVVISIANFKGGVGKSTTAMTLAQGLTLLGHRVLLIDADPQGSLSTLTGLVPDLDVQEEDTFMLLALGEEDSIRYAIRPTYWDGLDIVAAAPLLFGIEFNLPARQVKEMANGFEFWNVLNLGIDDVREDYDVIIIDTAPALSYGTVNALMASNGIIMPLPPNALDFASGAQFWTLFTDLTENLIGAGGSTKTFDFINVLLSRVDSDDASTMVRKWIIQTYGDKVLPAEIPRTVVTSAASAEFNTVYDISRYDWNARTYKRAREAYDNLVAYMEGVVRAVWLKNLSHASEAVVRPAVMEGV</sequence>
<dbReference type="Proteomes" id="UP001365846">
    <property type="component" value="Unassembled WGS sequence"/>
</dbReference>
<evidence type="ECO:0000313" key="3">
    <source>
        <dbReference type="Proteomes" id="UP001365846"/>
    </source>
</evidence>
<dbReference type="PANTHER" id="PTHR13696">
    <property type="entry name" value="P-LOOP CONTAINING NUCLEOSIDE TRIPHOSPHATE HYDROLASE"/>
    <property type="match status" value="1"/>
</dbReference>
<accession>A0ABU8VI50</accession>
<proteinExistence type="predicted"/>
<keyword evidence="3" id="KW-1185">Reference proteome</keyword>
<dbReference type="PANTHER" id="PTHR13696:SF52">
    <property type="entry name" value="PARA FAMILY PROTEIN CT_582"/>
    <property type="match status" value="1"/>
</dbReference>
<protein>
    <submittedName>
        <fullName evidence="2">AAA family ATPase</fullName>
    </submittedName>
</protein>
<organism evidence="2 3">
    <name type="scientific">Variovorax ureilyticus</name>
    <dbReference type="NCBI Taxonomy" id="1836198"/>
    <lineage>
        <taxon>Bacteria</taxon>
        <taxon>Pseudomonadati</taxon>
        <taxon>Pseudomonadota</taxon>
        <taxon>Betaproteobacteria</taxon>
        <taxon>Burkholderiales</taxon>
        <taxon>Comamonadaceae</taxon>
        <taxon>Variovorax</taxon>
    </lineage>
</organism>
<dbReference type="EMBL" id="JBBKZU010000007">
    <property type="protein sequence ID" value="MEJ8812837.1"/>
    <property type="molecule type" value="Genomic_DNA"/>
</dbReference>
<dbReference type="Pfam" id="PF13614">
    <property type="entry name" value="AAA_31"/>
    <property type="match status" value="1"/>
</dbReference>
<dbReference type="InterPro" id="IPR025669">
    <property type="entry name" value="AAA_dom"/>
</dbReference>
<feature type="domain" description="AAA" evidence="1">
    <location>
        <begin position="107"/>
        <end position="283"/>
    </location>
</feature>
<dbReference type="RefSeq" id="WP_340358087.1">
    <property type="nucleotide sequence ID" value="NZ_JBBKZU010000007.1"/>
</dbReference>